<accession>A0ABY3SDZ3</accession>
<evidence type="ECO:0000259" key="2">
    <source>
        <dbReference type="Pfam" id="PF01370"/>
    </source>
</evidence>
<dbReference type="InterPro" id="IPR013549">
    <property type="entry name" value="DUF1731"/>
</dbReference>
<evidence type="ECO:0000259" key="3">
    <source>
        <dbReference type="Pfam" id="PF08338"/>
    </source>
</evidence>
<protein>
    <submittedName>
        <fullName evidence="4">TIGR01777 family oxidoreductase</fullName>
    </submittedName>
</protein>
<dbReference type="PANTHER" id="PTHR11092">
    <property type="entry name" value="SUGAR NUCLEOTIDE EPIMERASE RELATED"/>
    <property type="match status" value="1"/>
</dbReference>
<evidence type="ECO:0000313" key="5">
    <source>
        <dbReference type="Proteomes" id="UP001649230"/>
    </source>
</evidence>
<reference evidence="4 5" key="1">
    <citation type="journal article" date="2024" name="Int. J. Syst. Evol. Microbiol.">
        <title>Paenibacillus hexagrammi sp. nov., a novel bacterium isolated from the gut content of Hexagrammos agrammus.</title>
        <authorList>
            <person name="Jung H.K."/>
            <person name="Kim D.G."/>
            <person name="Zin H."/>
            <person name="Park J."/>
            <person name="Jung H."/>
            <person name="Kim Y.O."/>
            <person name="Kong H.J."/>
            <person name="Kim J.W."/>
            <person name="Kim Y.S."/>
        </authorList>
    </citation>
    <scope>NUCLEOTIDE SEQUENCE [LARGE SCALE GENOMIC DNA]</scope>
    <source>
        <strain evidence="4 5">YPD9-1</strain>
    </source>
</reference>
<dbReference type="Pfam" id="PF01370">
    <property type="entry name" value="Epimerase"/>
    <property type="match status" value="1"/>
</dbReference>
<proteinExistence type="inferred from homology"/>
<sequence length="303" mass="33937">MKIAIAGGTGFIGSRLISHLQNDGHEVFVISRRPSSGSAVPTITWKQFQDDSTDVIEVDAIVNLAGESINQRWTEQAKRRIIDSRLQAAKQIANWVQRMKAKPKVVVNASGMSIYGTSETEIFDEWSPHRDTDFLSHVVSLWEQAADQIQETRLVKIRVGIVLDRKEGAFPKMALPYKLGIGGKVGSGRQWMSWIHIEDMVRLIQFCIEREEVSGPVNATAPSPVTNAQFGQVLARTLRRPNLFPVPSFIFKLLFGELSVLLLEGQKVLPRTLLEHGFEFRFTTIEEALADIAGPQNKSFKNN</sequence>
<dbReference type="Pfam" id="PF08338">
    <property type="entry name" value="DUF1731"/>
    <property type="match status" value="1"/>
</dbReference>
<feature type="domain" description="NAD-dependent epimerase/dehydratase" evidence="2">
    <location>
        <begin position="3"/>
        <end position="126"/>
    </location>
</feature>
<organism evidence="4 5">
    <name type="scientific">Paenibacillus hexagrammi</name>
    <dbReference type="NCBI Taxonomy" id="2908839"/>
    <lineage>
        <taxon>Bacteria</taxon>
        <taxon>Bacillati</taxon>
        <taxon>Bacillota</taxon>
        <taxon>Bacilli</taxon>
        <taxon>Bacillales</taxon>
        <taxon>Paenibacillaceae</taxon>
        <taxon>Paenibacillus</taxon>
    </lineage>
</organism>
<dbReference type="RefSeq" id="WP_235117985.1">
    <property type="nucleotide sequence ID" value="NZ_CP090978.1"/>
</dbReference>
<dbReference type="InterPro" id="IPR010099">
    <property type="entry name" value="SDR39U1"/>
</dbReference>
<keyword evidence="5" id="KW-1185">Reference proteome</keyword>
<dbReference type="Gene3D" id="3.40.50.720">
    <property type="entry name" value="NAD(P)-binding Rossmann-like Domain"/>
    <property type="match status" value="1"/>
</dbReference>
<comment type="similarity">
    <text evidence="1">Belongs to the NAD(P)-dependent epimerase/dehydratase family. SDR39U1 subfamily.</text>
</comment>
<dbReference type="InterPro" id="IPR001509">
    <property type="entry name" value="Epimerase_deHydtase"/>
</dbReference>
<dbReference type="NCBIfam" id="TIGR01777">
    <property type="entry name" value="yfcH"/>
    <property type="match status" value="1"/>
</dbReference>
<evidence type="ECO:0000256" key="1">
    <source>
        <dbReference type="ARBA" id="ARBA00009353"/>
    </source>
</evidence>
<name>A0ABY3SDZ3_9BACL</name>
<dbReference type="PANTHER" id="PTHR11092:SF0">
    <property type="entry name" value="EPIMERASE FAMILY PROTEIN SDR39U1"/>
    <property type="match status" value="1"/>
</dbReference>
<dbReference type="CDD" id="cd05242">
    <property type="entry name" value="SDR_a8"/>
    <property type="match status" value="1"/>
</dbReference>
<dbReference type="Proteomes" id="UP001649230">
    <property type="component" value="Chromosome"/>
</dbReference>
<dbReference type="InterPro" id="IPR036291">
    <property type="entry name" value="NAD(P)-bd_dom_sf"/>
</dbReference>
<evidence type="ECO:0000313" key="4">
    <source>
        <dbReference type="EMBL" id="UJF31640.1"/>
    </source>
</evidence>
<feature type="domain" description="DUF1731" evidence="3">
    <location>
        <begin position="246"/>
        <end position="292"/>
    </location>
</feature>
<dbReference type="SUPFAM" id="SSF51735">
    <property type="entry name" value="NAD(P)-binding Rossmann-fold domains"/>
    <property type="match status" value="1"/>
</dbReference>
<gene>
    <name evidence="4" type="ORF">L0M14_17805</name>
</gene>
<dbReference type="EMBL" id="CP090978">
    <property type="protein sequence ID" value="UJF31640.1"/>
    <property type="molecule type" value="Genomic_DNA"/>
</dbReference>